<protein>
    <recommendedName>
        <fullName evidence="7">IF140/IFT172/WDR19 TPR domain-containing protein</fullName>
    </recommendedName>
</protein>
<evidence type="ECO:0000256" key="4">
    <source>
        <dbReference type="ARBA" id="ARBA00023069"/>
    </source>
</evidence>
<comment type="subcellular location">
    <subcellularLocation>
        <location evidence="1">Cell projection</location>
        <location evidence="1">Cilium</location>
    </subcellularLocation>
</comment>
<sequence length="471" mass="53562">KAKEKEGDYIGAEHAYEVAEDINSVVRINLEHLEPAKAFAIVRKTKSAEGASLIAEFCRGNRDYDMAIEFLMLAQRSVEAFQIAENHDRMDEFVRILGENGTPEQYERIAVYYENRKEMVKAGQCRLYVGEMQRAIRLFLMGGEEGIPLAIDVVRKAKGTTIRDELSSIVHRFLSGQTDGQVKDDKHTFNLYIAMEDYIRAGDIAIIISTDEQRLGRYKVAHDILVSAQCELRFHQLPVPEELYRNLVLLHSYVLVKFLVQSNDHQGAARMLIRVARNISKFGDHVVPILTSTVIECVRAGLKRSAYEYAAMLMRPEYRQLLAAKVKRKIEDIVRRRVQDEDEEITSPCPYCCNQIPETLLDCIFCKNSIPFCSVTGKHMTLSDWSECPSCRFPSLYPALIIYVQSQGTCPMCDITLTVPQLSIVRDPLQQPKSSSKEPEPGSVRKDPIIKGALEDFVPEPARKFSYREAI</sequence>
<dbReference type="GO" id="GO:0060271">
    <property type="term" value="P:cilium assembly"/>
    <property type="evidence" value="ECO:0007669"/>
    <property type="project" value="TreeGrafter"/>
</dbReference>
<dbReference type="PANTHER" id="PTHR14920">
    <property type="entry name" value="OSMOTIC AVOIDANCE ABNORMAL PROTEIN 1/WD REPEAT MEMBRANE PROTEIN"/>
    <property type="match status" value="1"/>
</dbReference>
<evidence type="ECO:0000313" key="8">
    <source>
        <dbReference type="EMBL" id="CRZ04331.1"/>
    </source>
</evidence>
<feature type="region of interest" description="Disordered" evidence="6">
    <location>
        <begin position="428"/>
        <end position="449"/>
    </location>
</feature>
<feature type="non-terminal residue" evidence="8">
    <location>
        <position position="1"/>
    </location>
</feature>
<feature type="non-terminal residue" evidence="8">
    <location>
        <position position="471"/>
    </location>
</feature>
<evidence type="ECO:0000256" key="1">
    <source>
        <dbReference type="ARBA" id="ARBA00004138"/>
    </source>
</evidence>
<organism evidence="8">
    <name type="scientific">Spongospora subterranea</name>
    <dbReference type="NCBI Taxonomy" id="70186"/>
    <lineage>
        <taxon>Eukaryota</taxon>
        <taxon>Sar</taxon>
        <taxon>Rhizaria</taxon>
        <taxon>Endomyxa</taxon>
        <taxon>Phytomyxea</taxon>
        <taxon>Plasmodiophorida</taxon>
        <taxon>Plasmodiophoridae</taxon>
        <taxon>Spongospora</taxon>
    </lineage>
</organism>
<dbReference type="AlphaFoldDB" id="A0A0H5QS05"/>
<feature type="domain" description="IF140/IFT172/WDR19 TPR" evidence="7">
    <location>
        <begin position="4"/>
        <end position="207"/>
    </location>
</feature>
<evidence type="ECO:0000256" key="5">
    <source>
        <dbReference type="ARBA" id="ARBA00023273"/>
    </source>
</evidence>
<dbReference type="GO" id="GO:0030991">
    <property type="term" value="C:intraciliary transport particle A"/>
    <property type="evidence" value="ECO:0007669"/>
    <property type="project" value="TreeGrafter"/>
</dbReference>
<dbReference type="Pfam" id="PF24762">
    <property type="entry name" value="TPR_IF140-IFT172"/>
    <property type="match status" value="1"/>
</dbReference>
<evidence type="ECO:0000256" key="6">
    <source>
        <dbReference type="SAM" id="MobiDB-lite"/>
    </source>
</evidence>
<keyword evidence="2" id="KW-0853">WD repeat</keyword>
<dbReference type="InterPro" id="IPR040379">
    <property type="entry name" value="WDR19/dyf-2"/>
</dbReference>
<feature type="compositionally biased region" description="Basic and acidic residues" evidence="6">
    <location>
        <begin position="435"/>
        <end position="449"/>
    </location>
</feature>
<keyword evidence="3" id="KW-0677">Repeat</keyword>
<name>A0A0H5QS05_9EUKA</name>
<dbReference type="EMBL" id="HACM01003889">
    <property type="protein sequence ID" value="CRZ04331.1"/>
    <property type="molecule type" value="Transcribed_RNA"/>
</dbReference>
<dbReference type="PANTHER" id="PTHR14920:SF0">
    <property type="entry name" value="WD REPEAT DOMAIN 19"/>
    <property type="match status" value="1"/>
</dbReference>
<dbReference type="InterPro" id="IPR056168">
    <property type="entry name" value="TPR_IF140/IFT172/WDR19"/>
</dbReference>
<keyword evidence="4" id="KW-0969">Cilium</keyword>
<evidence type="ECO:0000256" key="2">
    <source>
        <dbReference type="ARBA" id="ARBA00022574"/>
    </source>
</evidence>
<proteinExistence type="predicted"/>
<accession>A0A0H5QS05</accession>
<evidence type="ECO:0000256" key="3">
    <source>
        <dbReference type="ARBA" id="ARBA00022737"/>
    </source>
</evidence>
<evidence type="ECO:0000259" key="7">
    <source>
        <dbReference type="Pfam" id="PF24762"/>
    </source>
</evidence>
<keyword evidence="5" id="KW-0966">Cell projection</keyword>
<dbReference type="GO" id="GO:0005929">
    <property type="term" value="C:cilium"/>
    <property type="evidence" value="ECO:0007669"/>
    <property type="project" value="UniProtKB-SubCell"/>
</dbReference>
<dbReference type="GO" id="GO:0035721">
    <property type="term" value="P:intraciliary retrograde transport"/>
    <property type="evidence" value="ECO:0007669"/>
    <property type="project" value="InterPro"/>
</dbReference>
<reference evidence="8" key="1">
    <citation type="submission" date="2015-04" db="EMBL/GenBank/DDBJ databases">
        <title>The genome sequence of the plant pathogenic Rhizarian Plasmodiophora brassicae reveals insights in its biotrophic life cycle and the origin of chitin synthesis.</title>
        <authorList>
            <person name="Schwelm A."/>
            <person name="Fogelqvist J."/>
            <person name="Knaust A."/>
            <person name="Julke S."/>
            <person name="Lilja T."/>
            <person name="Dhandapani V."/>
            <person name="Bonilla-Rosso G."/>
            <person name="Karlsson M."/>
            <person name="Shevchenko A."/>
            <person name="Choi S.R."/>
            <person name="Kim H.G."/>
            <person name="Park J.Y."/>
            <person name="Lim Y.P."/>
            <person name="Ludwig-Muller J."/>
            <person name="Dixelius C."/>
        </authorList>
    </citation>
    <scope>NUCLEOTIDE SEQUENCE</scope>
    <source>
        <tissue evidence="8">Potato root galls</tissue>
    </source>
</reference>